<dbReference type="SMART" id="SM00220">
    <property type="entry name" value="S_TKc"/>
    <property type="match status" value="1"/>
</dbReference>
<dbReference type="PROSITE" id="PS00108">
    <property type="entry name" value="PROTEIN_KINASE_ST"/>
    <property type="match status" value="1"/>
</dbReference>
<evidence type="ECO:0000256" key="8">
    <source>
        <dbReference type="SAM" id="Coils"/>
    </source>
</evidence>
<dbReference type="FunFam" id="3.30.200.20:FF:000042">
    <property type="entry name" value="Aurora kinase A"/>
    <property type="match status" value="1"/>
</dbReference>
<gene>
    <name evidence="12" type="ORF">MARPO_0011s0043</name>
</gene>
<accession>A0A2R6XJX2</accession>
<keyword evidence="6 7" id="KW-0067">ATP-binding</keyword>
<dbReference type="Proteomes" id="UP000244005">
    <property type="component" value="Unassembled WGS sequence"/>
</dbReference>
<evidence type="ECO:0000256" key="3">
    <source>
        <dbReference type="ARBA" id="ARBA00022679"/>
    </source>
</evidence>
<dbReference type="GO" id="GO:0005634">
    <property type="term" value="C:nucleus"/>
    <property type="evidence" value="ECO:0000318"/>
    <property type="project" value="GO_Central"/>
</dbReference>
<evidence type="ECO:0000256" key="1">
    <source>
        <dbReference type="ARBA" id="ARBA00022527"/>
    </source>
</evidence>
<dbReference type="GO" id="GO:0005737">
    <property type="term" value="C:cytoplasm"/>
    <property type="evidence" value="ECO:0000318"/>
    <property type="project" value="GO_Central"/>
</dbReference>
<evidence type="ECO:0000259" key="10">
    <source>
        <dbReference type="PROSITE" id="PS51285"/>
    </source>
</evidence>
<dbReference type="PROSITE" id="PS51757">
    <property type="entry name" value="TH1"/>
    <property type="match status" value="1"/>
</dbReference>
<dbReference type="FunFam" id="1.10.510.10:FF:000008">
    <property type="entry name" value="Non-specific serine/threonine protein kinase"/>
    <property type="match status" value="1"/>
</dbReference>
<evidence type="ECO:0000256" key="2">
    <source>
        <dbReference type="ARBA" id="ARBA00022553"/>
    </source>
</evidence>
<feature type="domain" description="Protein kinase" evidence="9">
    <location>
        <begin position="191"/>
        <end position="451"/>
    </location>
</feature>
<evidence type="ECO:0000256" key="4">
    <source>
        <dbReference type="ARBA" id="ARBA00022741"/>
    </source>
</evidence>
<dbReference type="Gramene" id="Mp4g10570.1">
    <property type="protein sequence ID" value="Mp4g10570.1.cds"/>
    <property type="gene ID" value="Mp4g10570"/>
</dbReference>
<dbReference type="PROSITE" id="PS51285">
    <property type="entry name" value="AGC_KINASE_CTER"/>
    <property type="match status" value="1"/>
</dbReference>
<organism evidence="12 13">
    <name type="scientific">Marchantia polymorpha</name>
    <name type="common">Common liverwort</name>
    <name type="synonym">Marchantia aquatica</name>
    <dbReference type="NCBI Taxonomy" id="3197"/>
    <lineage>
        <taxon>Eukaryota</taxon>
        <taxon>Viridiplantae</taxon>
        <taxon>Streptophyta</taxon>
        <taxon>Embryophyta</taxon>
        <taxon>Marchantiophyta</taxon>
        <taxon>Marchantiopsida</taxon>
        <taxon>Marchantiidae</taxon>
        <taxon>Marchantiales</taxon>
        <taxon>Marchantiaceae</taxon>
        <taxon>Marchantia</taxon>
    </lineage>
</organism>
<dbReference type="Pfam" id="PF00433">
    <property type="entry name" value="Pkinase_C"/>
    <property type="match status" value="1"/>
</dbReference>
<dbReference type="Pfam" id="PF06017">
    <property type="entry name" value="Myosin_TH1"/>
    <property type="match status" value="1"/>
</dbReference>
<dbReference type="AlphaFoldDB" id="A0A2R6XJX2"/>
<evidence type="ECO:0000313" key="12">
    <source>
        <dbReference type="EMBL" id="PTQ46346.1"/>
    </source>
</evidence>
<dbReference type="InterPro" id="IPR000719">
    <property type="entry name" value="Prot_kinase_dom"/>
</dbReference>
<evidence type="ECO:0000259" key="9">
    <source>
        <dbReference type="PROSITE" id="PS50011"/>
    </source>
</evidence>
<dbReference type="GO" id="GO:0004674">
    <property type="term" value="F:protein serine/threonine kinase activity"/>
    <property type="evidence" value="ECO:0000318"/>
    <property type="project" value="GO_Central"/>
</dbReference>
<dbReference type="Pfam" id="PF00069">
    <property type="entry name" value="Pkinase"/>
    <property type="match status" value="1"/>
</dbReference>
<dbReference type="OrthoDB" id="1930859at2759"/>
<evidence type="ECO:0000259" key="11">
    <source>
        <dbReference type="PROSITE" id="PS51757"/>
    </source>
</evidence>
<keyword evidence="8" id="KW-0175">Coiled coil</keyword>
<name>A0A2R6XJX2_MARPO</name>
<keyword evidence="5" id="KW-0418">Kinase</keyword>
<evidence type="ECO:0000313" key="13">
    <source>
        <dbReference type="Proteomes" id="UP000244005"/>
    </source>
</evidence>
<protein>
    <recommendedName>
        <fullName evidence="14">Non-specific serine/threonine protein kinase</fullName>
    </recommendedName>
</protein>
<dbReference type="InterPro" id="IPR010926">
    <property type="entry name" value="Myosin_TH1"/>
</dbReference>
<sequence length="539" mass="60547">MQQLRSVEVRDYLNLQSSGELLNSLASVGARTEKILYSANVEKVKRKWFIPEKQVLLITNKAVYSLIGKALEIKHRSLLTSLQKIIIGKQGSTQQFLLFIAEGSDVYDLHFASANVTEIVRILHAAQRFANHTPTPFVMQEEKDLKKFRVNKTDASHMSLSQTIRDFTSTTRRKSVTAFSESDEEVDLSSFEVLKVLGTGASSKVFLVRKKSTGKVYAMKTLLKEAVIANQQVERAKSERQILEALQHPYLVSLRYAFQTENKLFIVLDYLNGGELFFHLKESGRFDEDRTRFYAAEIILGIGHLHSLGIVYRDLKPENILLDNTGHVKITDFGLAKTIVVNSAASGIRESFVGTPEYIAPEIVRRCGQGRAVDWWSLGSMIFEMLHGLPPFYDPDPNKIYKKTLFQAVEFPATFSPAAKHLLGQLLERNQDLRLGAGDRDAEEIKEHPFFASIDWAALYNREIPAPFVPNVKGPEDVGNFDPEFTSERIRESMIVTGDQKPQRVNDSRFAGFYYSPANLGDHPVANAECAPAAADLAA</sequence>
<feature type="coiled-coil region" evidence="8">
    <location>
        <begin position="219"/>
        <end position="246"/>
    </location>
</feature>
<dbReference type="InterPro" id="IPR008271">
    <property type="entry name" value="Ser/Thr_kinase_AS"/>
</dbReference>
<dbReference type="InterPro" id="IPR017441">
    <property type="entry name" value="Protein_kinase_ATP_BS"/>
</dbReference>
<evidence type="ECO:0000256" key="5">
    <source>
        <dbReference type="ARBA" id="ARBA00022777"/>
    </source>
</evidence>
<dbReference type="GO" id="GO:0005524">
    <property type="term" value="F:ATP binding"/>
    <property type="evidence" value="ECO:0007669"/>
    <property type="project" value="UniProtKB-UniRule"/>
</dbReference>
<dbReference type="SUPFAM" id="SSF56112">
    <property type="entry name" value="Protein kinase-like (PK-like)"/>
    <property type="match status" value="1"/>
</dbReference>
<dbReference type="Gene3D" id="1.10.510.10">
    <property type="entry name" value="Transferase(Phosphotransferase) domain 1"/>
    <property type="match status" value="1"/>
</dbReference>
<dbReference type="InterPro" id="IPR011009">
    <property type="entry name" value="Kinase-like_dom_sf"/>
</dbReference>
<dbReference type="PROSITE" id="PS50011">
    <property type="entry name" value="PROTEIN_KINASE_DOM"/>
    <property type="match status" value="1"/>
</dbReference>
<evidence type="ECO:0000256" key="6">
    <source>
        <dbReference type="ARBA" id="ARBA00022840"/>
    </source>
</evidence>
<reference evidence="13" key="1">
    <citation type="journal article" date="2017" name="Cell">
        <title>Insights into land plant evolution garnered from the Marchantia polymorpha genome.</title>
        <authorList>
            <person name="Bowman J.L."/>
            <person name="Kohchi T."/>
            <person name="Yamato K.T."/>
            <person name="Jenkins J."/>
            <person name="Shu S."/>
            <person name="Ishizaki K."/>
            <person name="Yamaoka S."/>
            <person name="Nishihama R."/>
            <person name="Nakamura Y."/>
            <person name="Berger F."/>
            <person name="Adam C."/>
            <person name="Aki S.S."/>
            <person name="Althoff F."/>
            <person name="Araki T."/>
            <person name="Arteaga-Vazquez M.A."/>
            <person name="Balasubrmanian S."/>
            <person name="Barry K."/>
            <person name="Bauer D."/>
            <person name="Boehm C.R."/>
            <person name="Briginshaw L."/>
            <person name="Caballero-Perez J."/>
            <person name="Catarino B."/>
            <person name="Chen F."/>
            <person name="Chiyoda S."/>
            <person name="Chovatia M."/>
            <person name="Davies K.M."/>
            <person name="Delmans M."/>
            <person name="Demura T."/>
            <person name="Dierschke T."/>
            <person name="Dolan L."/>
            <person name="Dorantes-Acosta A.E."/>
            <person name="Eklund D.M."/>
            <person name="Florent S.N."/>
            <person name="Flores-Sandoval E."/>
            <person name="Fujiyama A."/>
            <person name="Fukuzawa H."/>
            <person name="Galik B."/>
            <person name="Grimanelli D."/>
            <person name="Grimwood J."/>
            <person name="Grossniklaus U."/>
            <person name="Hamada T."/>
            <person name="Haseloff J."/>
            <person name="Hetherington A.J."/>
            <person name="Higo A."/>
            <person name="Hirakawa Y."/>
            <person name="Hundley H.N."/>
            <person name="Ikeda Y."/>
            <person name="Inoue K."/>
            <person name="Inoue S.I."/>
            <person name="Ishida S."/>
            <person name="Jia Q."/>
            <person name="Kakita M."/>
            <person name="Kanazawa T."/>
            <person name="Kawai Y."/>
            <person name="Kawashima T."/>
            <person name="Kennedy M."/>
            <person name="Kinose K."/>
            <person name="Kinoshita T."/>
            <person name="Kohara Y."/>
            <person name="Koide E."/>
            <person name="Komatsu K."/>
            <person name="Kopischke S."/>
            <person name="Kubo M."/>
            <person name="Kyozuka J."/>
            <person name="Lagercrantz U."/>
            <person name="Lin S.S."/>
            <person name="Lindquist E."/>
            <person name="Lipzen A.M."/>
            <person name="Lu C.W."/>
            <person name="De Luna E."/>
            <person name="Martienssen R.A."/>
            <person name="Minamino N."/>
            <person name="Mizutani M."/>
            <person name="Mizutani M."/>
            <person name="Mochizuki N."/>
            <person name="Monte I."/>
            <person name="Mosher R."/>
            <person name="Nagasaki H."/>
            <person name="Nakagami H."/>
            <person name="Naramoto S."/>
            <person name="Nishitani K."/>
            <person name="Ohtani M."/>
            <person name="Okamoto T."/>
            <person name="Okumura M."/>
            <person name="Phillips J."/>
            <person name="Pollak B."/>
            <person name="Reinders A."/>
            <person name="Rovekamp M."/>
            <person name="Sano R."/>
            <person name="Sawa S."/>
            <person name="Schmid M.W."/>
            <person name="Shirakawa M."/>
            <person name="Solano R."/>
            <person name="Spunde A."/>
            <person name="Suetsugu N."/>
            <person name="Sugano S."/>
            <person name="Sugiyama A."/>
            <person name="Sun R."/>
            <person name="Suzuki Y."/>
            <person name="Takenaka M."/>
            <person name="Takezawa D."/>
            <person name="Tomogane H."/>
            <person name="Tsuzuki M."/>
            <person name="Ueda T."/>
            <person name="Umeda M."/>
            <person name="Ward J.M."/>
            <person name="Watanabe Y."/>
            <person name="Yazaki K."/>
            <person name="Yokoyama R."/>
            <person name="Yoshitake Y."/>
            <person name="Yotsui I."/>
            <person name="Zachgo S."/>
            <person name="Schmutz J."/>
        </authorList>
    </citation>
    <scope>NUCLEOTIDE SEQUENCE [LARGE SCALE GENOMIC DNA]</scope>
    <source>
        <strain evidence="13">Tak-1</strain>
    </source>
</reference>
<dbReference type="EMBL" id="KZ772683">
    <property type="protein sequence ID" value="PTQ46346.1"/>
    <property type="molecule type" value="Genomic_DNA"/>
</dbReference>
<keyword evidence="4 7" id="KW-0547">Nucleotide-binding</keyword>
<keyword evidence="1" id="KW-0723">Serine/threonine-protein kinase</keyword>
<keyword evidence="3" id="KW-0808">Transferase</keyword>
<dbReference type="InterPro" id="IPR000961">
    <property type="entry name" value="AGC-kinase_C"/>
</dbReference>
<feature type="binding site" evidence="7">
    <location>
        <position position="220"/>
    </location>
    <ligand>
        <name>ATP</name>
        <dbReference type="ChEBI" id="CHEBI:30616"/>
    </ligand>
</feature>
<evidence type="ECO:0000256" key="7">
    <source>
        <dbReference type="PROSITE-ProRule" id="PRU10141"/>
    </source>
</evidence>
<dbReference type="PROSITE" id="PS00107">
    <property type="entry name" value="PROTEIN_KINASE_ATP"/>
    <property type="match status" value="1"/>
</dbReference>
<dbReference type="InterPro" id="IPR017892">
    <property type="entry name" value="Pkinase_C"/>
</dbReference>
<dbReference type="GO" id="GO:0003774">
    <property type="term" value="F:cytoskeletal motor activity"/>
    <property type="evidence" value="ECO:0007669"/>
    <property type="project" value="InterPro"/>
</dbReference>
<proteinExistence type="predicted"/>
<dbReference type="InterPro" id="IPR045270">
    <property type="entry name" value="STKc_AGC"/>
</dbReference>
<feature type="domain" description="AGC-kinase C-terminal" evidence="10">
    <location>
        <begin position="452"/>
        <end position="525"/>
    </location>
</feature>
<dbReference type="GO" id="GO:0016459">
    <property type="term" value="C:myosin complex"/>
    <property type="evidence" value="ECO:0007669"/>
    <property type="project" value="InterPro"/>
</dbReference>
<dbReference type="PANTHER" id="PTHR24351">
    <property type="entry name" value="RIBOSOMAL PROTEIN S6 KINASE"/>
    <property type="match status" value="1"/>
</dbReference>
<evidence type="ECO:0008006" key="14">
    <source>
        <dbReference type="Google" id="ProtNLM"/>
    </source>
</evidence>
<dbReference type="SMART" id="SM00133">
    <property type="entry name" value="S_TK_X"/>
    <property type="match status" value="1"/>
</dbReference>
<dbReference type="Gene3D" id="3.30.200.20">
    <property type="entry name" value="Phosphorylase Kinase, domain 1"/>
    <property type="match status" value="1"/>
</dbReference>
<keyword evidence="2" id="KW-0597">Phosphoprotein</keyword>
<feature type="domain" description="TH1" evidence="11">
    <location>
        <begin position="1"/>
        <end position="192"/>
    </location>
</feature>
<dbReference type="CDD" id="cd05123">
    <property type="entry name" value="STKc_AGC"/>
    <property type="match status" value="1"/>
</dbReference>
<keyword evidence="13" id="KW-1185">Reference proteome</keyword>